<feature type="domain" description="Peptidase S1" evidence="8">
    <location>
        <begin position="49"/>
        <end position="315"/>
    </location>
</feature>
<keyword evidence="4" id="KW-1015">Disulfide bond</keyword>
<evidence type="ECO:0000256" key="2">
    <source>
        <dbReference type="ARBA" id="ARBA00022837"/>
    </source>
</evidence>
<dbReference type="PROSITE" id="PS50240">
    <property type="entry name" value="TRYPSIN_DOM"/>
    <property type="match status" value="1"/>
</dbReference>
<dbReference type="FunFam" id="2.40.10.10:FF:000028">
    <property type="entry name" value="Serine protease easter"/>
    <property type="match status" value="1"/>
</dbReference>
<dbReference type="SMART" id="SM00020">
    <property type="entry name" value="Tryp_SPc"/>
    <property type="match status" value="1"/>
</dbReference>
<sequence length="315" mass="35320">MTLTKYIIPLILGTTFAIELNIEEWNEMAMFGTIPHPKQCGKIGIADRLFGGTNTHIDEFPWTALLLYGNKKTNDYGTGCMGSLITKQYVLTIAQCVDASFAPKNGVTFIGVRLGEWDISYKQDCEKFSKGNSVCAPIYTDIEVNVVITHEAFNKNTLQNDIALLRLKSSVVFNNFISPICLPYHEDLDYIGAPDSTAEITGWGQTLTRDESQIKQKATVKISELEACETVIKRDAPHLSYSYSSELQICTNEPVKVACQQDGGGPLMAQHSNEYQQAYYLIGLFSSMNTTCQRKHLPAIYTRVQPYLKWIKENI</sequence>
<dbReference type="InterPro" id="IPR001314">
    <property type="entry name" value="Peptidase_S1A"/>
</dbReference>
<evidence type="ECO:0000256" key="3">
    <source>
        <dbReference type="ARBA" id="ARBA00023145"/>
    </source>
</evidence>
<keyword evidence="3" id="KW-0865">Zymogen</keyword>
<dbReference type="Pfam" id="PF00089">
    <property type="entry name" value="Trypsin"/>
    <property type="match status" value="1"/>
</dbReference>
<dbReference type="GO" id="GO:0004252">
    <property type="term" value="F:serine-type endopeptidase activity"/>
    <property type="evidence" value="ECO:0007669"/>
    <property type="project" value="InterPro"/>
</dbReference>
<dbReference type="Gene3D" id="2.40.10.10">
    <property type="entry name" value="Trypsin-like serine proteases"/>
    <property type="match status" value="2"/>
</dbReference>
<protein>
    <submittedName>
        <fullName evidence="9">Serine protease easter</fullName>
    </submittedName>
</protein>
<feature type="chain" id="PRO_5001993757" evidence="7">
    <location>
        <begin position="18"/>
        <end position="315"/>
    </location>
</feature>
<comment type="similarity">
    <text evidence="6">Belongs to the peptidase S1 family. CLIP subfamily.</text>
</comment>
<keyword evidence="5" id="KW-0325">Glycoprotein</keyword>
<evidence type="ECO:0000256" key="6">
    <source>
        <dbReference type="ARBA" id="ARBA00024195"/>
    </source>
</evidence>
<reference evidence="9" key="1">
    <citation type="submission" date="2014-11" db="EMBL/GenBank/DDBJ databases">
        <authorList>
            <person name="Geib S."/>
        </authorList>
    </citation>
    <scope>NUCLEOTIDE SEQUENCE</scope>
</reference>
<organism evidence="9">
    <name type="scientific">Zeugodacus cucurbitae</name>
    <name type="common">Melon fruit fly</name>
    <name type="synonym">Bactrocera cucurbitae</name>
    <dbReference type="NCBI Taxonomy" id="28588"/>
    <lineage>
        <taxon>Eukaryota</taxon>
        <taxon>Metazoa</taxon>
        <taxon>Ecdysozoa</taxon>
        <taxon>Arthropoda</taxon>
        <taxon>Hexapoda</taxon>
        <taxon>Insecta</taxon>
        <taxon>Pterygota</taxon>
        <taxon>Neoptera</taxon>
        <taxon>Endopterygota</taxon>
        <taxon>Diptera</taxon>
        <taxon>Brachycera</taxon>
        <taxon>Muscomorpha</taxon>
        <taxon>Tephritoidea</taxon>
        <taxon>Tephritidae</taxon>
        <taxon>Zeugodacus</taxon>
        <taxon>Zeugodacus</taxon>
    </lineage>
</organism>
<keyword evidence="2" id="KW-0106">Calcium</keyword>
<evidence type="ECO:0000256" key="1">
    <source>
        <dbReference type="ARBA" id="ARBA00022729"/>
    </source>
</evidence>
<evidence type="ECO:0000256" key="7">
    <source>
        <dbReference type="SAM" id="SignalP"/>
    </source>
</evidence>
<evidence type="ECO:0000259" key="8">
    <source>
        <dbReference type="PROSITE" id="PS50240"/>
    </source>
</evidence>
<dbReference type="PRINTS" id="PR00722">
    <property type="entry name" value="CHYMOTRYPSIN"/>
</dbReference>
<proteinExistence type="inferred from homology"/>
<keyword evidence="1 7" id="KW-0732">Signal</keyword>
<evidence type="ECO:0000313" key="9">
    <source>
        <dbReference type="EMBL" id="JAC97864.1"/>
    </source>
</evidence>
<dbReference type="GO" id="GO:0006508">
    <property type="term" value="P:proteolysis"/>
    <property type="evidence" value="ECO:0007669"/>
    <property type="project" value="UniProtKB-KW"/>
</dbReference>
<dbReference type="InterPro" id="IPR001254">
    <property type="entry name" value="Trypsin_dom"/>
</dbReference>
<dbReference type="SUPFAM" id="SSF50494">
    <property type="entry name" value="Trypsin-like serine proteases"/>
    <property type="match status" value="1"/>
</dbReference>
<dbReference type="InterPro" id="IPR043504">
    <property type="entry name" value="Peptidase_S1_PA_chymotrypsin"/>
</dbReference>
<feature type="signal peptide" evidence="7">
    <location>
        <begin position="1"/>
        <end position="17"/>
    </location>
</feature>
<dbReference type="InterPro" id="IPR009003">
    <property type="entry name" value="Peptidase_S1_PA"/>
</dbReference>
<reference evidence="9" key="2">
    <citation type="journal article" date="2015" name="Gigascience">
        <title>Reconstructing a comprehensive transcriptome assembly of a white-pupal translocated strain of the pest fruit fly Bactrocera cucurbitae.</title>
        <authorList>
            <person name="Sim S.B."/>
            <person name="Calla B."/>
            <person name="Hall B."/>
            <person name="DeRego T."/>
            <person name="Geib S.M."/>
        </authorList>
    </citation>
    <scope>NUCLEOTIDE SEQUENCE</scope>
</reference>
<evidence type="ECO:0000256" key="5">
    <source>
        <dbReference type="ARBA" id="ARBA00023180"/>
    </source>
</evidence>
<name>A0A0A1WHA1_ZEUCU</name>
<dbReference type="AlphaFoldDB" id="A0A0A1WHA1"/>
<dbReference type="PANTHER" id="PTHR24256">
    <property type="entry name" value="TRYPTASE-RELATED"/>
    <property type="match status" value="1"/>
</dbReference>
<dbReference type="EMBL" id="GBXI01016427">
    <property type="protein sequence ID" value="JAC97864.1"/>
    <property type="molecule type" value="Transcribed_RNA"/>
</dbReference>
<keyword evidence="9" id="KW-0645">Protease</keyword>
<dbReference type="InterPro" id="IPR051487">
    <property type="entry name" value="Ser/Thr_Proteases_Immune/Dev"/>
</dbReference>
<keyword evidence="9" id="KW-0378">Hydrolase</keyword>
<dbReference type="CDD" id="cd00190">
    <property type="entry name" value="Tryp_SPc"/>
    <property type="match status" value="1"/>
</dbReference>
<evidence type="ECO:0000256" key="4">
    <source>
        <dbReference type="ARBA" id="ARBA00023157"/>
    </source>
</evidence>
<accession>A0A0A1WHA1</accession>
<gene>
    <name evidence="9" type="primary">ea_43</name>
    <name evidence="9" type="ORF">g.1865</name>
</gene>